<keyword evidence="2" id="KW-1185">Reference proteome</keyword>
<accession>A0A0M9A5Z2</accession>
<dbReference type="AlphaFoldDB" id="A0A0M9A5Z2"/>
<sequence length="408" mass="46999">MEELAPLFFMINQQMLLMLILSKNLKPGFYEHLYLIKMRGYIQLSLQSACRKSEVGNTIRLHNGPPNNKFRIASGRRTMEVPGSVEDVALETWKEKVRDKDRVYVENARFHGVSGIFMDNYDNVTLGNGNERTWGLKVYHSSRLIRSLVHVGVSKEMPTRIMCWLWTAFEDLCANSSEVNYDIGLSFAQAQTLSTSPKIILSLTLQCFGQSEKIETMEFQFYTESGKYANGANNTPYFLPSDLTLKLRQTSPTTRVQNSIQLKKIAKHRRRAKLLQRKEKECCNDPAGFQWFFDDPIFGTKKFQRSVDILGFGGRLYASRLREGLVPCFKNLLGKLNDTLRDEEYFKPIDIQDYTADIFMKATEFEFCCGICQTAGHVFLLMPEEGFRTEVAEKFYSFSTVGKYQDTR</sequence>
<dbReference type="EMBL" id="KQ435735">
    <property type="protein sequence ID" value="KOX77156.1"/>
    <property type="molecule type" value="Genomic_DNA"/>
</dbReference>
<dbReference type="Proteomes" id="UP000053105">
    <property type="component" value="Unassembled WGS sequence"/>
</dbReference>
<reference evidence="1 2" key="1">
    <citation type="submission" date="2015-07" db="EMBL/GenBank/DDBJ databases">
        <title>The genome of Melipona quadrifasciata.</title>
        <authorList>
            <person name="Pan H."/>
            <person name="Kapheim K."/>
        </authorList>
    </citation>
    <scope>NUCLEOTIDE SEQUENCE [LARGE SCALE GENOMIC DNA]</scope>
    <source>
        <strain evidence="1">0111107301</strain>
        <tissue evidence="1">Whole body</tissue>
    </source>
</reference>
<protein>
    <submittedName>
        <fullName evidence="1">Uncharacterized protein</fullName>
    </submittedName>
</protein>
<proteinExistence type="predicted"/>
<gene>
    <name evidence="1" type="ORF">WN51_10246</name>
</gene>
<evidence type="ECO:0000313" key="1">
    <source>
        <dbReference type="EMBL" id="KOX77156.1"/>
    </source>
</evidence>
<organism evidence="1 2">
    <name type="scientific">Melipona quadrifasciata</name>
    <dbReference type="NCBI Taxonomy" id="166423"/>
    <lineage>
        <taxon>Eukaryota</taxon>
        <taxon>Metazoa</taxon>
        <taxon>Ecdysozoa</taxon>
        <taxon>Arthropoda</taxon>
        <taxon>Hexapoda</taxon>
        <taxon>Insecta</taxon>
        <taxon>Pterygota</taxon>
        <taxon>Neoptera</taxon>
        <taxon>Endopterygota</taxon>
        <taxon>Hymenoptera</taxon>
        <taxon>Apocrita</taxon>
        <taxon>Aculeata</taxon>
        <taxon>Apoidea</taxon>
        <taxon>Anthophila</taxon>
        <taxon>Apidae</taxon>
        <taxon>Melipona</taxon>
    </lineage>
</organism>
<evidence type="ECO:0000313" key="2">
    <source>
        <dbReference type="Proteomes" id="UP000053105"/>
    </source>
</evidence>
<name>A0A0M9A5Z2_9HYME</name>